<evidence type="ECO:0000259" key="10">
    <source>
        <dbReference type="Pfam" id="PF00814"/>
    </source>
</evidence>
<feature type="binding site" evidence="9">
    <location>
        <position position="161"/>
    </location>
    <ligand>
        <name>substrate</name>
    </ligand>
</feature>
<dbReference type="HAMAP" id="MF_01446">
    <property type="entry name" value="Kae1"/>
    <property type="match status" value="1"/>
</dbReference>
<feature type="binding site" evidence="9">
    <location>
        <begin position="129"/>
        <end position="133"/>
    </location>
    <ligand>
        <name>substrate</name>
    </ligand>
</feature>
<keyword evidence="3 9" id="KW-0808">Transferase</keyword>
<feature type="binding site" evidence="9">
    <location>
        <position position="112"/>
    </location>
    <ligand>
        <name>a divalent metal cation</name>
        <dbReference type="ChEBI" id="CHEBI:60240"/>
    </ligand>
</feature>
<reference evidence="11 12" key="1">
    <citation type="journal article" date="2014" name="Genome Announc.">
        <title>Genome Sequence of the Microsporidian Species Nematocida sp1 Strain ERTm6 (ATCC PRA-372).</title>
        <authorList>
            <person name="Bakowski M.A."/>
            <person name="Priest M."/>
            <person name="Young S."/>
            <person name="Cuomo C.A."/>
            <person name="Troemel E.R."/>
        </authorList>
    </citation>
    <scope>NUCLEOTIDE SEQUENCE [LARGE SCALE GENOMIC DNA]</scope>
    <source>
        <strain evidence="11 12">ERTm6</strain>
    </source>
</reference>
<feature type="binding site" evidence="9">
    <location>
        <position position="176"/>
    </location>
    <ligand>
        <name>substrate</name>
    </ligand>
</feature>
<dbReference type="SUPFAM" id="SSF53067">
    <property type="entry name" value="Actin-like ATPase domain"/>
    <property type="match status" value="1"/>
</dbReference>
<evidence type="ECO:0000256" key="9">
    <source>
        <dbReference type="HAMAP-Rule" id="MF_03180"/>
    </source>
</evidence>
<dbReference type="NCBIfam" id="TIGR00329">
    <property type="entry name" value="gcp_kae1"/>
    <property type="match status" value="1"/>
</dbReference>
<feature type="domain" description="Gcp-like" evidence="10">
    <location>
        <begin position="25"/>
        <end position="298"/>
    </location>
</feature>
<dbReference type="EC" id="2.3.1.234" evidence="1"/>
<feature type="binding site" evidence="9">
    <location>
        <position position="129"/>
    </location>
    <ligand>
        <name>a divalent metal cation</name>
        <dbReference type="ChEBI" id="CHEBI:60240"/>
    </ligand>
</feature>
<dbReference type="GO" id="GO:0005737">
    <property type="term" value="C:cytoplasm"/>
    <property type="evidence" value="ECO:0007669"/>
    <property type="project" value="UniProtKB-SubCell"/>
</dbReference>
<dbReference type="GO" id="GO:0002949">
    <property type="term" value="P:tRNA threonylcarbamoyladenosine modification"/>
    <property type="evidence" value="ECO:0007669"/>
    <property type="project" value="UniProtKB-UniRule"/>
</dbReference>
<dbReference type="GO" id="GO:0005634">
    <property type="term" value="C:nucleus"/>
    <property type="evidence" value="ECO:0007669"/>
    <property type="project" value="UniProtKB-SubCell"/>
</dbReference>
<dbReference type="RefSeq" id="XP_052905736.1">
    <property type="nucleotide sequence ID" value="XM_053047911.1"/>
</dbReference>
<dbReference type="AlphaFoldDB" id="A0A086J4W3"/>
<feature type="binding site" evidence="9">
    <location>
        <position position="292"/>
    </location>
    <ligand>
        <name>a divalent metal cation</name>
        <dbReference type="ChEBI" id="CHEBI:60240"/>
    </ligand>
</feature>
<evidence type="ECO:0000256" key="8">
    <source>
        <dbReference type="ARBA" id="ARBA00048117"/>
    </source>
</evidence>
<keyword evidence="4 9" id="KW-0819">tRNA processing</keyword>
<evidence type="ECO:0000256" key="5">
    <source>
        <dbReference type="ARBA" id="ARBA00022723"/>
    </source>
</evidence>
<dbReference type="InterPro" id="IPR000905">
    <property type="entry name" value="Gcp-like_dom"/>
</dbReference>
<dbReference type="PANTHER" id="PTHR11735:SF14">
    <property type="entry name" value="TRNA N6-ADENOSINE THREONYLCARBAMOYLTRANSFERASE"/>
    <property type="match status" value="1"/>
</dbReference>
<name>A0A086J4W3_NEMA1</name>
<evidence type="ECO:0000256" key="2">
    <source>
        <dbReference type="ARBA" id="ARBA00022490"/>
    </source>
</evidence>
<evidence type="ECO:0000313" key="12">
    <source>
        <dbReference type="Proteomes" id="UP000054524"/>
    </source>
</evidence>
<evidence type="ECO:0000256" key="7">
    <source>
        <dbReference type="ARBA" id="ARBA00030439"/>
    </source>
</evidence>
<dbReference type="GeneID" id="77675230"/>
<organism evidence="11 12">
    <name type="scientific">Nematocida ausubeli (strain ATCC PRA-371 / ERTm2)</name>
    <name type="common">Nematode killer fungus</name>
    <dbReference type="NCBI Taxonomy" id="1913371"/>
    <lineage>
        <taxon>Eukaryota</taxon>
        <taxon>Fungi</taxon>
        <taxon>Fungi incertae sedis</taxon>
        <taxon>Microsporidia</taxon>
        <taxon>Nematocida</taxon>
    </lineage>
</organism>
<keyword evidence="5 9" id="KW-0479">Metal-binding</keyword>
<dbReference type="GO" id="GO:0061711">
    <property type="term" value="F:tRNA N(6)-L-threonylcarbamoyladenine synthase activity"/>
    <property type="evidence" value="ECO:0007669"/>
    <property type="project" value="UniProtKB-EC"/>
</dbReference>
<gene>
    <name evidence="11" type="ORF">NESG_00257</name>
</gene>
<evidence type="ECO:0000256" key="6">
    <source>
        <dbReference type="ARBA" id="ARBA00023315"/>
    </source>
</evidence>
<dbReference type="Pfam" id="PF00814">
    <property type="entry name" value="TsaD"/>
    <property type="match status" value="1"/>
</dbReference>
<dbReference type="Proteomes" id="UP000054524">
    <property type="component" value="Unassembled WGS sequence"/>
</dbReference>
<comment type="subcellular location">
    <subcellularLocation>
        <location evidence="9">Cytoplasm</location>
    </subcellularLocation>
    <subcellularLocation>
        <location evidence="9">Nucleus</location>
    </subcellularLocation>
</comment>
<accession>A0A086J4W3</accession>
<dbReference type="EMBL" id="AKIJ01000001">
    <property type="protein sequence ID" value="KFG27181.1"/>
    <property type="molecule type" value="Genomic_DNA"/>
</dbReference>
<dbReference type="PRINTS" id="PR00789">
    <property type="entry name" value="OSIALOPTASE"/>
</dbReference>
<comment type="cofactor">
    <cofactor evidence="9">
        <name>a divalent metal cation</name>
        <dbReference type="ChEBI" id="CHEBI:60240"/>
    </cofactor>
    <text evidence="9">Binds 1 divalent metal cation per subunit.</text>
</comment>
<feature type="binding site" evidence="9">
    <location>
        <position position="108"/>
    </location>
    <ligand>
        <name>a divalent metal cation</name>
        <dbReference type="ChEBI" id="CHEBI:60240"/>
    </ligand>
</feature>
<dbReference type="CDD" id="cd24132">
    <property type="entry name" value="ASKHA_NBD_OSGEP_like_euk"/>
    <property type="match status" value="1"/>
</dbReference>
<dbReference type="PANTHER" id="PTHR11735">
    <property type="entry name" value="TRNA N6-ADENOSINE THREONYLCARBAMOYLTRANSFERASE"/>
    <property type="match status" value="1"/>
</dbReference>
<dbReference type="HOGENOM" id="CLU_023208_2_2_1"/>
<evidence type="ECO:0000256" key="1">
    <source>
        <dbReference type="ARBA" id="ARBA00012156"/>
    </source>
</evidence>
<evidence type="ECO:0000256" key="4">
    <source>
        <dbReference type="ARBA" id="ARBA00022694"/>
    </source>
</evidence>
<dbReference type="InterPro" id="IPR034680">
    <property type="entry name" value="Kae1_archaea_euk"/>
</dbReference>
<proteinExistence type="inferred from homology"/>
<feature type="binding site" evidence="9">
    <location>
        <position position="180"/>
    </location>
    <ligand>
        <name>substrate</name>
    </ligand>
</feature>
<comment type="catalytic activity">
    <reaction evidence="8 9">
        <text>L-threonylcarbamoyladenylate + adenosine(37) in tRNA = N(6)-L-threonylcarbamoyladenosine(37) in tRNA + AMP + H(+)</text>
        <dbReference type="Rhea" id="RHEA:37059"/>
        <dbReference type="Rhea" id="RHEA-COMP:10162"/>
        <dbReference type="Rhea" id="RHEA-COMP:10163"/>
        <dbReference type="ChEBI" id="CHEBI:15378"/>
        <dbReference type="ChEBI" id="CHEBI:73682"/>
        <dbReference type="ChEBI" id="CHEBI:74411"/>
        <dbReference type="ChEBI" id="CHEBI:74418"/>
        <dbReference type="ChEBI" id="CHEBI:456215"/>
        <dbReference type="EC" id="2.3.1.234"/>
    </reaction>
</comment>
<dbReference type="NCBIfam" id="TIGR03722">
    <property type="entry name" value="arch_KAE1"/>
    <property type="match status" value="1"/>
</dbReference>
<dbReference type="GO" id="GO:0000408">
    <property type="term" value="C:EKC/KEOPS complex"/>
    <property type="evidence" value="ECO:0007669"/>
    <property type="project" value="InterPro"/>
</dbReference>
<dbReference type="GO" id="GO:0046872">
    <property type="term" value="F:metal ion binding"/>
    <property type="evidence" value="ECO:0007669"/>
    <property type="project" value="UniProtKB-KW"/>
</dbReference>
<dbReference type="Gene3D" id="3.30.420.40">
    <property type="match status" value="2"/>
</dbReference>
<dbReference type="OrthoDB" id="10254073at2759"/>
<keyword evidence="2 9" id="KW-0963">Cytoplasm</keyword>
<comment type="caution">
    <text evidence="11">The sequence shown here is derived from an EMBL/GenBank/DDBJ whole genome shotgun (WGS) entry which is preliminary data.</text>
</comment>
<protein>
    <recommendedName>
        <fullName evidence="1">N(6)-L-threonylcarbamoyladenine synthase</fullName>
        <ecNumber evidence="1">2.3.1.234</ecNumber>
    </recommendedName>
    <alternativeName>
        <fullName evidence="7">N6-L-threonylcarbamoyladenine synthase</fullName>
    </alternativeName>
</protein>
<dbReference type="InterPro" id="IPR043129">
    <property type="entry name" value="ATPase_NBD"/>
</dbReference>
<feature type="binding site" evidence="9">
    <location>
        <position position="264"/>
    </location>
    <ligand>
        <name>substrate</name>
    </ligand>
</feature>
<sequence>MLIVGFEGSANKLGVGIVNGDKILANERATYVPPQGHGFKITDAAKHHQTNAMTVFKKAMCKANIKISDINYLAYTAGPGVGSCLSAVATFVKVFAEMYNIPVVPVNHCVAHIEMGRFITQSNNPTVLYVSGGNTQIISYHDRRYKVYGETLDIAIGSCLDRLARLLDIPNDPSPGYNIELMARKGKNYIALPYVIKGMDVSFSGMLSYVQRYLIGKKLTEELKADICYSVQETAFAMLVEVSERAMSCTSSNEILVVGGVGCNRRLQEMAAKMATQRGGVGYSADERYCIDNGLMIAHTAYKMICSGYKCTDRSCKVTQRYRTDTVDISWRD</sequence>
<dbReference type="FunFam" id="3.30.420.40:FF:000038">
    <property type="entry name" value="Probable tRNA N6-adenosine threonylcarbamoyltransferase"/>
    <property type="match status" value="1"/>
</dbReference>
<evidence type="ECO:0000313" key="11">
    <source>
        <dbReference type="EMBL" id="KFG27181.1"/>
    </source>
</evidence>
<comment type="similarity">
    <text evidence="9">Belongs to the KAE1 / TsaD family.</text>
</comment>
<dbReference type="InterPro" id="IPR017861">
    <property type="entry name" value="KAE1/TsaD"/>
</dbReference>
<keyword evidence="6 9" id="KW-0012">Acyltransferase</keyword>
<keyword evidence="12" id="KW-1185">Reference proteome</keyword>
<keyword evidence="9" id="KW-0539">Nucleus</keyword>
<evidence type="ECO:0000256" key="3">
    <source>
        <dbReference type="ARBA" id="ARBA00022679"/>
    </source>
</evidence>